<dbReference type="PROSITE" id="PS50214">
    <property type="entry name" value="DISINTEGRIN_2"/>
    <property type="match status" value="1"/>
</dbReference>
<dbReference type="SUPFAM" id="SSF55486">
    <property type="entry name" value="Metalloproteases ('zincins'), catalytic domain"/>
    <property type="match status" value="1"/>
</dbReference>
<evidence type="ECO:0000256" key="1">
    <source>
        <dbReference type="ARBA" id="ARBA00023157"/>
    </source>
</evidence>
<dbReference type="InterPro" id="IPR051489">
    <property type="entry name" value="ADAM_Metalloproteinase"/>
</dbReference>
<dbReference type="Pfam" id="PF13574">
    <property type="entry name" value="Reprolysin_2"/>
    <property type="match status" value="1"/>
</dbReference>
<feature type="domain" description="Disintegrin" evidence="5">
    <location>
        <begin position="555"/>
        <end position="645"/>
    </location>
</feature>
<dbReference type="InterPro" id="IPR001590">
    <property type="entry name" value="Peptidase_M12B"/>
</dbReference>
<keyword evidence="4" id="KW-0812">Transmembrane</keyword>
<gene>
    <name evidence="7" type="ORF">MEDL_11064</name>
</gene>
<evidence type="ECO:0000256" key="2">
    <source>
        <dbReference type="PROSITE-ProRule" id="PRU00276"/>
    </source>
</evidence>
<protein>
    <submittedName>
        <fullName evidence="7">ADAM17</fullName>
        <ecNumber evidence="7">3.4.24.86</ecNumber>
    </submittedName>
</protein>
<dbReference type="InterPro" id="IPR004875">
    <property type="entry name" value="DDE_SF_endonuclease_dom"/>
</dbReference>
<dbReference type="Gene3D" id="4.10.70.10">
    <property type="entry name" value="Disintegrin domain"/>
    <property type="match status" value="1"/>
</dbReference>
<dbReference type="GO" id="GO:0006509">
    <property type="term" value="P:membrane protein ectodomain proteolysis"/>
    <property type="evidence" value="ECO:0007669"/>
    <property type="project" value="TreeGrafter"/>
</dbReference>
<keyword evidence="4" id="KW-0472">Membrane</keyword>
<dbReference type="OrthoDB" id="2131567at2759"/>
<dbReference type="GO" id="GO:0003676">
    <property type="term" value="F:nucleic acid binding"/>
    <property type="evidence" value="ECO:0007669"/>
    <property type="project" value="InterPro"/>
</dbReference>
<keyword evidence="7" id="KW-0378">Hydrolase</keyword>
<feature type="region of interest" description="Disordered" evidence="3">
    <location>
        <begin position="287"/>
        <end position="311"/>
    </location>
</feature>
<evidence type="ECO:0000259" key="5">
    <source>
        <dbReference type="PROSITE" id="PS50214"/>
    </source>
</evidence>
<evidence type="ECO:0000313" key="8">
    <source>
        <dbReference type="Proteomes" id="UP000683360"/>
    </source>
</evidence>
<dbReference type="SUPFAM" id="SSF57552">
    <property type="entry name" value="Blood coagulation inhibitor (disintegrin)"/>
    <property type="match status" value="1"/>
</dbReference>
<dbReference type="PANTHER" id="PTHR45702:SF6">
    <property type="entry name" value="DISINTEGRIN AND METALLOPROTEINASE DOMAIN-CONTAINING PROTEIN 17"/>
    <property type="match status" value="1"/>
</dbReference>
<feature type="compositionally biased region" description="Basic and acidic residues" evidence="3">
    <location>
        <begin position="791"/>
        <end position="803"/>
    </location>
</feature>
<evidence type="ECO:0000259" key="6">
    <source>
        <dbReference type="PROSITE" id="PS50215"/>
    </source>
</evidence>
<dbReference type="InterPro" id="IPR036436">
    <property type="entry name" value="Disintegrin_dom_sf"/>
</dbReference>
<dbReference type="SMART" id="SM00050">
    <property type="entry name" value="DISIN"/>
    <property type="match status" value="1"/>
</dbReference>
<dbReference type="GO" id="GO:0005886">
    <property type="term" value="C:plasma membrane"/>
    <property type="evidence" value="ECO:0007669"/>
    <property type="project" value="TreeGrafter"/>
</dbReference>
<feature type="compositionally biased region" description="Basic and acidic residues" evidence="3">
    <location>
        <begin position="853"/>
        <end position="871"/>
    </location>
</feature>
<feature type="transmembrane region" description="Helical" evidence="4">
    <location>
        <begin position="751"/>
        <end position="772"/>
    </location>
</feature>
<dbReference type="SMR" id="A0A8S3QH76"/>
<dbReference type="Pfam" id="PF00200">
    <property type="entry name" value="Disintegrin"/>
    <property type="match status" value="1"/>
</dbReference>
<dbReference type="AlphaFoldDB" id="A0A8S3QH76"/>
<feature type="region of interest" description="Disordered" evidence="3">
    <location>
        <begin position="791"/>
        <end position="871"/>
    </location>
</feature>
<dbReference type="Pfam" id="PF16698">
    <property type="entry name" value="ADAM17_MPD"/>
    <property type="match status" value="1"/>
</dbReference>
<dbReference type="PROSITE" id="PS50215">
    <property type="entry name" value="ADAM_MEPRO"/>
    <property type="match status" value="1"/>
</dbReference>
<dbReference type="EMBL" id="CAJPWZ010000548">
    <property type="protein sequence ID" value="CAG2196169.1"/>
    <property type="molecule type" value="Genomic_DNA"/>
</dbReference>
<reference evidence="7" key="1">
    <citation type="submission" date="2021-03" db="EMBL/GenBank/DDBJ databases">
        <authorList>
            <person name="Bekaert M."/>
        </authorList>
    </citation>
    <scope>NUCLEOTIDE SEQUENCE</scope>
</reference>
<dbReference type="InterPro" id="IPR001762">
    <property type="entry name" value="Disintegrin_dom"/>
</dbReference>
<keyword evidence="1" id="KW-1015">Disulfide bond</keyword>
<accession>A0A8S3QH76</accession>
<dbReference type="GO" id="GO:0004222">
    <property type="term" value="F:metalloendopeptidase activity"/>
    <property type="evidence" value="ECO:0007669"/>
    <property type="project" value="InterPro"/>
</dbReference>
<keyword evidence="4" id="KW-1133">Transmembrane helix</keyword>
<feature type="compositionally biased region" description="Polar residues" evidence="3">
    <location>
        <begin position="829"/>
        <end position="840"/>
    </location>
</feature>
<comment type="caution">
    <text evidence="2">Lacks conserved residue(s) required for the propagation of feature annotation.</text>
</comment>
<dbReference type="EC" id="3.4.24.86" evidence="7"/>
<dbReference type="Pfam" id="PF03184">
    <property type="entry name" value="DDE_1"/>
    <property type="match status" value="1"/>
</dbReference>
<dbReference type="Gene3D" id="3.40.390.10">
    <property type="entry name" value="Collagenase (Catalytic Domain)"/>
    <property type="match status" value="1"/>
</dbReference>
<evidence type="ECO:0000256" key="3">
    <source>
        <dbReference type="SAM" id="MobiDB-lite"/>
    </source>
</evidence>
<dbReference type="Gene3D" id="4.10.70.30">
    <property type="match status" value="1"/>
</dbReference>
<keyword evidence="8" id="KW-1185">Reference proteome</keyword>
<dbReference type="PANTHER" id="PTHR45702">
    <property type="entry name" value="ADAM10/ADAM17 METALLOPEPTIDASE FAMILY MEMBER"/>
    <property type="match status" value="1"/>
</dbReference>
<sequence>MEGSKQVDIIGLEDKREITGLLGSTSDGCLLPPQILYQGKTDQCHAKYPFPSDWDVFHTESHWSNEQSMVRYIETVLVPYTDKVKEELDLPIRQQSIAIFDVFRAHRCQEVLDALSKARIQHVFVPAGCTGELQPMDLSVNGELKAAMKNEFTNWYADMVAEDLKDSSTINKVDLRLSVLKPLHAKWLSKVFHDLKSKKDIILLGEDKSEVNAFLHDGVISATISIPGESFIIEPAWRHIDTLVRASRTMMVYKGSDAKWPKEMEEAQKGGNGPNFCGAAHIDGDDGETAGVTHAHDHDEDEHDMPHSRRKRATGKKLCRLIAVADYKFYQTIAGNDIYDAANYIVGIIQKINLIYKPTNFGQGVGYGVELAMLKLHVAPTPTSTNKHYNMAQTWTNPYDLLTEFSQGDTWNDYCLAHLFTHQSFSNNVLGLAYIASSKLSNLGGICSAASTKNGRPIYYNTGLTTTKYTGGGTVLAKQSQLVTAHGHNWGSEHDPTSGDCAPGSIIGNGKYLMYPFSVTGEDSNNDDFSTCSKTYINAVLKSKAESCFSEDTSEAPCGNGRVDSGEQCDGGYLGKFDLDPCCTTSCQLKTGSICSPSNHACCTTSCQRASAGVVCSSDVQETCTAESVCTGSSLICPQGANKPLGASCLDGGQCDGLGTCKAYCEARGLQSCVCGDAGDSCKRCCRSASTTNTCTAVNQTAFHQDGRPCTVGYCRQGTCINSDPSYISRFFDLIDQISFDFITEAFKTNMVAFIQVFSLLIWVPLSCVVWCRDKRSQKWSRNELNIKKRENRNLMVDQDGRPIKRPAKKPRSDNPYLSMEPRSLSGRPYSSRSPSTKPGKSQKNKVKPNRRRKDENHLNMSRDLDGDSVA</sequence>
<feature type="compositionally biased region" description="Basic residues" evidence="3">
    <location>
        <begin position="841"/>
        <end position="852"/>
    </location>
</feature>
<proteinExistence type="predicted"/>
<evidence type="ECO:0000313" key="7">
    <source>
        <dbReference type="EMBL" id="CAG2196169.1"/>
    </source>
</evidence>
<evidence type="ECO:0000256" key="4">
    <source>
        <dbReference type="SAM" id="Phobius"/>
    </source>
</evidence>
<name>A0A8S3QH76_MYTED</name>
<dbReference type="InterPro" id="IPR024079">
    <property type="entry name" value="MetalloPept_cat_dom_sf"/>
</dbReference>
<dbReference type="FunFam" id="4.10.70.10:FF:000003">
    <property type="entry name" value="Disintegrin and metalloproteinase domain-containing protein 17"/>
    <property type="match status" value="1"/>
</dbReference>
<organism evidence="7 8">
    <name type="scientific">Mytilus edulis</name>
    <name type="common">Blue mussel</name>
    <dbReference type="NCBI Taxonomy" id="6550"/>
    <lineage>
        <taxon>Eukaryota</taxon>
        <taxon>Metazoa</taxon>
        <taxon>Spiralia</taxon>
        <taxon>Lophotrochozoa</taxon>
        <taxon>Mollusca</taxon>
        <taxon>Bivalvia</taxon>
        <taxon>Autobranchia</taxon>
        <taxon>Pteriomorphia</taxon>
        <taxon>Mytilida</taxon>
        <taxon>Mytiloidea</taxon>
        <taxon>Mytilidae</taxon>
        <taxon>Mytilinae</taxon>
        <taxon>Mytilus</taxon>
    </lineage>
</organism>
<feature type="domain" description="Peptidase M12B" evidence="6">
    <location>
        <begin position="317"/>
        <end position="553"/>
    </location>
</feature>
<dbReference type="Proteomes" id="UP000683360">
    <property type="component" value="Unassembled WGS sequence"/>
</dbReference>
<comment type="caution">
    <text evidence="7">The sequence shown here is derived from an EMBL/GenBank/DDBJ whole genome shotgun (WGS) entry which is preliminary data.</text>
</comment>
<dbReference type="GO" id="GO:0007219">
    <property type="term" value="P:Notch signaling pathway"/>
    <property type="evidence" value="ECO:0007669"/>
    <property type="project" value="TreeGrafter"/>
</dbReference>
<dbReference type="InterPro" id="IPR032029">
    <property type="entry name" value="ADAM17_MPD"/>
</dbReference>